<dbReference type="EMBL" id="AUBJ02000001">
    <property type="protein sequence ID" value="MCP2331562.1"/>
    <property type="molecule type" value="Genomic_DNA"/>
</dbReference>
<protein>
    <submittedName>
        <fullName evidence="2">Uncharacterized protein</fullName>
    </submittedName>
</protein>
<evidence type="ECO:0000313" key="2">
    <source>
        <dbReference type="EMBL" id="MCP2331562.1"/>
    </source>
</evidence>
<proteinExistence type="predicted"/>
<evidence type="ECO:0000256" key="1">
    <source>
        <dbReference type="SAM" id="MobiDB-lite"/>
    </source>
</evidence>
<name>A0ABT1JGD4_ACTCY</name>
<reference evidence="2 3" key="2">
    <citation type="submission" date="2022-06" db="EMBL/GenBank/DDBJ databases">
        <title>Genomic Encyclopedia of Type Strains, Phase I: the one thousand microbial genomes (KMG-I) project.</title>
        <authorList>
            <person name="Kyrpides N."/>
        </authorList>
    </citation>
    <scope>NUCLEOTIDE SEQUENCE [LARGE SCALE GENOMIC DNA]</scope>
    <source>
        <strain evidence="2 3">DSM 43889</strain>
    </source>
</reference>
<evidence type="ECO:0000313" key="3">
    <source>
        <dbReference type="Proteomes" id="UP000791080"/>
    </source>
</evidence>
<dbReference type="Proteomes" id="UP000791080">
    <property type="component" value="Unassembled WGS sequence"/>
</dbReference>
<reference evidence="2 3" key="1">
    <citation type="submission" date="2013-07" db="EMBL/GenBank/DDBJ databases">
        <authorList>
            <consortium name="DOE Joint Genome Institute"/>
            <person name="Reeve W."/>
            <person name="Huntemann M."/>
            <person name="Han J."/>
            <person name="Chen A."/>
            <person name="Kyrpides N."/>
            <person name="Mavromatis K."/>
            <person name="Markowitz V."/>
            <person name="Palaniappan K."/>
            <person name="Ivanova N."/>
            <person name="Schaumberg A."/>
            <person name="Pati A."/>
            <person name="Liolios K."/>
            <person name="Nordberg H.P."/>
            <person name="Cantor M.N."/>
            <person name="Hua S.X."/>
            <person name="Woyke T."/>
        </authorList>
    </citation>
    <scope>NUCLEOTIDE SEQUENCE [LARGE SCALE GENOMIC DNA]</scope>
    <source>
        <strain evidence="2 3">DSM 43889</strain>
    </source>
</reference>
<feature type="region of interest" description="Disordered" evidence="1">
    <location>
        <begin position="1"/>
        <end position="33"/>
    </location>
</feature>
<gene>
    <name evidence="2" type="ORF">G443_001832</name>
</gene>
<keyword evidence="3" id="KW-1185">Reference proteome</keyword>
<accession>A0ABT1JGD4</accession>
<sequence length="116" mass="12301">MSGSSAGARRGWVGAADGGRVPGGRRSVVPERAPAVGTWAGAAGTRPPRPVQAPEFAVAQTWDRCQRPAASAARRNSEWGSCRLPMATASRRNRAASSQSKAMRTFRLTLGILARW</sequence>
<comment type="caution">
    <text evidence="2">The sequence shown here is derived from an EMBL/GenBank/DDBJ whole genome shotgun (WGS) entry which is preliminary data.</text>
</comment>
<organism evidence="2 3">
    <name type="scientific">Actinoalloteichus caeruleus DSM 43889</name>
    <dbReference type="NCBI Taxonomy" id="1120930"/>
    <lineage>
        <taxon>Bacteria</taxon>
        <taxon>Bacillati</taxon>
        <taxon>Actinomycetota</taxon>
        <taxon>Actinomycetes</taxon>
        <taxon>Pseudonocardiales</taxon>
        <taxon>Pseudonocardiaceae</taxon>
        <taxon>Actinoalloteichus</taxon>
        <taxon>Actinoalloteichus cyanogriseus</taxon>
    </lineage>
</organism>